<dbReference type="Proteomes" id="UP001162087">
    <property type="component" value="Chromosome 15"/>
</dbReference>
<dbReference type="PANTHER" id="PTHR43885">
    <property type="entry name" value="HALOACID DEHALOGENASE-LIKE HYDROLASE"/>
    <property type="match status" value="1"/>
</dbReference>
<dbReference type="InterPro" id="IPR036412">
    <property type="entry name" value="HAD-like_sf"/>
</dbReference>
<dbReference type="NCBIfam" id="TIGR01549">
    <property type="entry name" value="HAD-SF-IA-v1"/>
    <property type="match status" value="1"/>
</dbReference>
<proteinExistence type="predicted"/>
<dbReference type="EMBL" id="OX365910">
    <property type="protein sequence ID" value="CAI4051632.1"/>
    <property type="molecule type" value="Genomic_DNA"/>
</dbReference>
<evidence type="ECO:0000313" key="2">
    <source>
        <dbReference type="Proteomes" id="UP001162087"/>
    </source>
</evidence>
<evidence type="ECO:0000313" key="1">
    <source>
        <dbReference type="EMBL" id="CAI4051632.1"/>
    </source>
</evidence>
<dbReference type="Gene3D" id="1.10.260.80">
    <property type="match status" value="1"/>
</dbReference>
<sequence length="218" mass="24757">MTKFQGLRGLKHIKAVVFDMDGTLCLPQPWMFPAMRNAIGLHDKSIDILHFIDTLPSEKERKEAHDKIELVEAKAMKDMQPQPGLVDIMSYLTSNSISKNICTRNVGAPVETFVARFIQSEFSKFDYIMTRDFRPTKPLPDPLLHIASKLNIRPLEMIMVGDSYDDMKSGRSAGCLTVLLKNHVNGHLLLEHKELVDFAVENLSEIIELIQNLNNKIL</sequence>
<dbReference type="PANTHER" id="PTHR43885:SF1">
    <property type="entry name" value="SUPERFAMILY HYDROLASE, PUTATIVE (AFU_ORTHOLOGUE AFUA_4G13290)-RELATED"/>
    <property type="match status" value="1"/>
</dbReference>
<dbReference type="SFLD" id="SFLDS00003">
    <property type="entry name" value="Haloacid_Dehalogenase"/>
    <property type="match status" value="1"/>
</dbReference>
<dbReference type="SFLD" id="SFLDG01129">
    <property type="entry name" value="C1.5:_HAD__Beta-PGM__Phosphata"/>
    <property type="match status" value="1"/>
</dbReference>
<dbReference type="InterPro" id="IPR023214">
    <property type="entry name" value="HAD_sf"/>
</dbReference>
<reference evidence="1" key="1">
    <citation type="submission" date="2022-10" db="EMBL/GenBank/DDBJ databases">
        <authorList>
            <person name="Byrne P K."/>
        </authorList>
    </citation>
    <scope>NUCLEOTIDE SEQUENCE</scope>
    <source>
        <strain evidence="1">IFO1802</strain>
    </source>
</reference>
<dbReference type="Gene3D" id="3.40.50.1000">
    <property type="entry name" value="HAD superfamily/HAD-like"/>
    <property type="match status" value="1"/>
</dbReference>
<dbReference type="NCBIfam" id="TIGR01509">
    <property type="entry name" value="HAD-SF-IA-v3"/>
    <property type="match status" value="1"/>
</dbReference>
<name>A0AA35J9P6_SACK1</name>
<dbReference type="Pfam" id="PF00702">
    <property type="entry name" value="Hydrolase"/>
    <property type="match status" value="1"/>
</dbReference>
<protein>
    <submittedName>
        <fullName evidence="1">Uncharacterized protein</fullName>
    </submittedName>
</protein>
<organism evidence="1 2">
    <name type="scientific">Saccharomyces kudriavzevii (strain ATCC MYA-4449 / AS 2.2408 / CBS 8840 / NBRC 1802 / NCYC 2889)</name>
    <name type="common">Yeast</name>
    <dbReference type="NCBI Taxonomy" id="226230"/>
    <lineage>
        <taxon>Eukaryota</taxon>
        <taxon>Fungi</taxon>
        <taxon>Dikarya</taxon>
        <taxon>Ascomycota</taxon>
        <taxon>Saccharomycotina</taxon>
        <taxon>Saccharomycetes</taxon>
        <taxon>Saccharomycetales</taxon>
        <taxon>Saccharomycetaceae</taxon>
        <taxon>Saccharomyces</taxon>
    </lineage>
</organism>
<dbReference type="CDD" id="cd07505">
    <property type="entry name" value="HAD_BPGM-like"/>
    <property type="match status" value="1"/>
</dbReference>
<dbReference type="InterPro" id="IPR006439">
    <property type="entry name" value="HAD-SF_hydro_IA"/>
</dbReference>
<gene>
    <name evidence="1" type="primary">SKDI15G2790</name>
    <name evidence="1" type="ORF">SKDI_15G2790</name>
</gene>
<dbReference type="GO" id="GO:0016791">
    <property type="term" value="F:phosphatase activity"/>
    <property type="evidence" value="ECO:0007669"/>
    <property type="project" value="UniProtKB-ARBA"/>
</dbReference>
<dbReference type="OrthoDB" id="426235at2759"/>
<accession>A0AA35J9P6</accession>
<dbReference type="SUPFAM" id="SSF56784">
    <property type="entry name" value="HAD-like"/>
    <property type="match status" value="1"/>
</dbReference>
<keyword evidence="2" id="KW-1185">Reference proteome</keyword>